<accession>A0A7Y0E0V1</accession>
<proteinExistence type="inferred from homology"/>
<dbReference type="GO" id="GO:0006865">
    <property type="term" value="P:amino acid transport"/>
    <property type="evidence" value="ECO:0007669"/>
    <property type="project" value="TreeGrafter"/>
</dbReference>
<gene>
    <name evidence="10" type="ORF">HH303_07915</name>
</gene>
<feature type="transmembrane region" description="Helical" evidence="8">
    <location>
        <begin position="236"/>
        <end position="256"/>
    </location>
</feature>
<keyword evidence="6 8" id="KW-1133">Transmembrane helix</keyword>
<name>A0A7Y0E0V1_9PROT</name>
<evidence type="ECO:0000259" key="9">
    <source>
        <dbReference type="PROSITE" id="PS50928"/>
    </source>
</evidence>
<dbReference type="InterPro" id="IPR043429">
    <property type="entry name" value="ArtM/GltK/GlnP/TcyL/YhdX-like"/>
</dbReference>
<comment type="subcellular location">
    <subcellularLocation>
        <location evidence="1">Cell inner membrane</location>
        <topology evidence="1">Multi-pass membrane protein</topology>
    </subcellularLocation>
    <subcellularLocation>
        <location evidence="8">Cell membrane</location>
        <topology evidence="8">Multi-pass membrane protein</topology>
    </subcellularLocation>
</comment>
<dbReference type="PROSITE" id="PS50928">
    <property type="entry name" value="ABC_TM1"/>
    <property type="match status" value="1"/>
</dbReference>
<organism evidence="10 11">
    <name type="scientific">Pacificispira spongiicola</name>
    <dbReference type="NCBI Taxonomy" id="2729598"/>
    <lineage>
        <taxon>Bacteria</taxon>
        <taxon>Pseudomonadati</taxon>
        <taxon>Pseudomonadota</taxon>
        <taxon>Alphaproteobacteria</taxon>
        <taxon>Rhodospirillales</taxon>
        <taxon>Rhodospirillaceae</taxon>
        <taxon>Pacificispira</taxon>
    </lineage>
</organism>
<evidence type="ECO:0000256" key="5">
    <source>
        <dbReference type="ARBA" id="ARBA00022692"/>
    </source>
</evidence>
<evidence type="ECO:0000256" key="7">
    <source>
        <dbReference type="ARBA" id="ARBA00023136"/>
    </source>
</evidence>
<dbReference type="CDD" id="cd06261">
    <property type="entry name" value="TM_PBP2"/>
    <property type="match status" value="1"/>
</dbReference>
<dbReference type="PANTHER" id="PTHR30614">
    <property type="entry name" value="MEMBRANE COMPONENT OF AMINO ACID ABC TRANSPORTER"/>
    <property type="match status" value="1"/>
</dbReference>
<evidence type="ECO:0000256" key="3">
    <source>
        <dbReference type="ARBA" id="ARBA00022448"/>
    </source>
</evidence>
<evidence type="ECO:0000256" key="1">
    <source>
        <dbReference type="ARBA" id="ARBA00004429"/>
    </source>
</evidence>
<evidence type="ECO:0000313" key="11">
    <source>
        <dbReference type="Proteomes" id="UP000539372"/>
    </source>
</evidence>
<keyword evidence="7 8" id="KW-0472">Membrane</keyword>
<dbReference type="PANTHER" id="PTHR30614:SF41">
    <property type="entry name" value="INNER MEMBRANE AMINO-ACID ABC TRANSPORTER PERMEASE PROTEIN YHDY"/>
    <property type="match status" value="1"/>
</dbReference>
<dbReference type="AlphaFoldDB" id="A0A7Y0E0V1"/>
<comment type="similarity">
    <text evidence="2">Belongs to the binding-protein-dependent transport system permease family. HisMQ subfamily.</text>
</comment>
<dbReference type="NCBIfam" id="TIGR01726">
    <property type="entry name" value="HEQRo_perm_3TM"/>
    <property type="match status" value="1"/>
</dbReference>
<dbReference type="GO" id="GO:0043190">
    <property type="term" value="C:ATP-binding cassette (ABC) transporter complex"/>
    <property type="evidence" value="ECO:0007669"/>
    <property type="project" value="InterPro"/>
</dbReference>
<dbReference type="EMBL" id="JABBNT010000002">
    <property type="protein sequence ID" value="NMM44401.1"/>
    <property type="molecule type" value="Genomic_DNA"/>
</dbReference>
<feature type="transmembrane region" description="Helical" evidence="8">
    <location>
        <begin position="106"/>
        <end position="124"/>
    </location>
</feature>
<evidence type="ECO:0000256" key="2">
    <source>
        <dbReference type="ARBA" id="ARBA00010072"/>
    </source>
</evidence>
<dbReference type="InterPro" id="IPR035906">
    <property type="entry name" value="MetI-like_sf"/>
</dbReference>
<protein>
    <submittedName>
        <fullName evidence="10">Amino acid ABC transporter permease</fullName>
    </submittedName>
</protein>
<evidence type="ECO:0000313" key="10">
    <source>
        <dbReference type="EMBL" id="NMM44401.1"/>
    </source>
</evidence>
<evidence type="ECO:0000256" key="8">
    <source>
        <dbReference type="RuleBase" id="RU363032"/>
    </source>
</evidence>
<dbReference type="SUPFAM" id="SSF161098">
    <property type="entry name" value="MetI-like"/>
    <property type="match status" value="1"/>
</dbReference>
<dbReference type="InterPro" id="IPR000515">
    <property type="entry name" value="MetI-like"/>
</dbReference>
<comment type="caution">
    <text evidence="10">The sequence shown here is derived from an EMBL/GenBank/DDBJ whole genome shotgun (WGS) entry which is preliminary data.</text>
</comment>
<feature type="transmembrane region" description="Helical" evidence="8">
    <location>
        <begin position="310"/>
        <end position="328"/>
    </location>
</feature>
<dbReference type="RefSeq" id="WP_169624690.1">
    <property type="nucleotide sequence ID" value="NZ_JABBNT010000002.1"/>
</dbReference>
<keyword evidence="4" id="KW-1003">Cell membrane</keyword>
<keyword evidence="5 8" id="KW-0812">Transmembrane</keyword>
<dbReference type="Gene3D" id="1.10.3720.10">
    <property type="entry name" value="MetI-like"/>
    <property type="match status" value="1"/>
</dbReference>
<dbReference type="InterPro" id="IPR010065">
    <property type="entry name" value="AA_ABC_transptr_permease_3TM"/>
</dbReference>
<dbReference type="Proteomes" id="UP000539372">
    <property type="component" value="Unassembled WGS sequence"/>
</dbReference>
<dbReference type="Pfam" id="PF00528">
    <property type="entry name" value="BPD_transp_1"/>
    <property type="match status" value="1"/>
</dbReference>
<sequence>MTDVTEQNYPPGKHPSLPPPRNMTGWHVWIWKNFFGSITNTVLTFLSIFLIWQIVPGALDFLVFDSVVNAGSRAECREIADGACWAVIVERFEQSIFAFYPEEERWRVILAFILLFPTVGILLFDGFPARAKLMKFTIAYPFIAGWLIVGGWGLEPVSTDKFGGVMLTLIIGVTGITLSLPIGILLALGRISKLPAMRIVCVAFIEFIRGVPLITLLFVASTMLNYFLPPGVQFDLLLRVLIMVTLFASAYMAEVIRGGLQAIPKGQYEAADAMGLKYWQSMRLIILPQALKISIPGIVNTFIGLYKDTTLVIIIGLLDVLGIMKTALADPKWNGLPEEVYIYTAIFFFVSCFAMSRYSLYLEKKLHTGHKR</sequence>
<feature type="transmembrane region" description="Helical" evidence="8">
    <location>
        <begin position="34"/>
        <end position="55"/>
    </location>
</feature>
<evidence type="ECO:0000256" key="6">
    <source>
        <dbReference type="ARBA" id="ARBA00022989"/>
    </source>
</evidence>
<feature type="transmembrane region" description="Helical" evidence="8">
    <location>
        <begin position="200"/>
        <end position="224"/>
    </location>
</feature>
<dbReference type="GO" id="GO:0022857">
    <property type="term" value="F:transmembrane transporter activity"/>
    <property type="evidence" value="ECO:0007669"/>
    <property type="project" value="InterPro"/>
</dbReference>
<feature type="transmembrane region" description="Helical" evidence="8">
    <location>
        <begin position="340"/>
        <end position="362"/>
    </location>
</feature>
<feature type="domain" description="ABC transmembrane type-1" evidence="9">
    <location>
        <begin position="165"/>
        <end position="359"/>
    </location>
</feature>
<keyword evidence="11" id="KW-1185">Reference proteome</keyword>
<feature type="transmembrane region" description="Helical" evidence="8">
    <location>
        <begin position="166"/>
        <end position="188"/>
    </location>
</feature>
<reference evidence="10 11" key="1">
    <citation type="submission" date="2020-04" db="EMBL/GenBank/DDBJ databases">
        <title>Rhodospirillaceae bacterium KN72 isolated from deep sea.</title>
        <authorList>
            <person name="Zhang D.-C."/>
        </authorList>
    </citation>
    <scope>NUCLEOTIDE SEQUENCE [LARGE SCALE GENOMIC DNA]</scope>
    <source>
        <strain evidence="10 11">KN72</strain>
    </source>
</reference>
<keyword evidence="3 8" id="KW-0813">Transport</keyword>
<feature type="transmembrane region" description="Helical" evidence="8">
    <location>
        <begin position="136"/>
        <end position="154"/>
    </location>
</feature>
<evidence type="ECO:0000256" key="4">
    <source>
        <dbReference type="ARBA" id="ARBA00022475"/>
    </source>
</evidence>